<dbReference type="PRINTS" id="PR00413">
    <property type="entry name" value="HADHALOGNASE"/>
</dbReference>
<sequence length="215" mass="23686">MRPKACIFDLDGVIVDTAKYHYLAWKRLAKELGFEFTEKDNERLKGVSRMASLEILLSVGGIQIDDASVKEQLADKKNTWYVEYISQMTKDEILPGVEDFLKMLKENGIKIAIGSASKNTMTILNRIGIKDIFDAIIDGTKITKAKPDPEVFLKAAQELNVRPEECCVFEDAVAGIEAAKAAGMKVIGVGDPSILKGADKVIQSFVGQGIELIEF</sequence>
<dbReference type="SUPFAM" id="SSF56784">
    <property type="entry name" value="HAD-like"/>
    <property type="match status" value="1"/>
</dbReference>
<evidence type="ECO:0000313" key="11">
    <source>
        <dbReference type="EMBL" id="QAV33224.1"/>
    </source>
</evidence>
<dbReference type="SFLD" id="SFLDS00003">
    <property type="entry name" value="Haloacid_Dehalogenase"/>
    <property type="match status" value="1"/>
</dbReference>
<keyword evidence="5" id="KW-0460">Magnesium</keyword>
<dbReference type="NCBIfam" id="TIGR02009">
    <property type="entry name" value="PGMB-YQAB-SF"/>
    <property type="match status" value="1"/>
</dbReference>
<gene>
    <name evidence="11" type="primary">pgmB</name>
    <name evidence="11" type="ORF">CBS1_05480</name>
</gene>
<dbReference type="InterPro" id="IPR023214">
    <property type="entry name" value="HAD_sf"/>
</dbReference>
<evidence type="ECO:0000256" key="7">
    <source>
        <dbReference type="ARBA" id="ARBA00023277"/>
    </source>
</evidence>
<dbReference type="Pfam" id="PF00702">
    <property type="entry name" value="Hydrolase"/>
    <property type="match status" value="1"/>
</dbReference>
<accession>A0ABX5QRX7</accession>
<organism evidence="11 12">
    <name type="scientific">Fervidobacterium changbaicum</name>
    <dbReference type="NCBI Taxonomy" id="310769"/>
    <lineage>
        <taxon>Bacteria</taxon>
        <taxon>Thermotogati</taxon>
        <taxon>Thermotogota</taxon>
        <taxon>Thermotogae</taxon>
        <taxon>Thermotogales</taxon>
        <taxon>Fervidobacteriaceae</taxon>
        <taxon>Fervidobacterium</taxon>
    </lineage>
</organism>
<dbReference type="NCBIfam" id="TIGR01549">
    <property type="entry name" value="HAD-SF-IA-v1"/>
    <property type="match status" value="1"/>
</dbReference>
<evidence type="ECO:0000256" key="4">
    <source>
        <dbReference type="ARBA" id="ARBA00022723"/>
    </source>
</evidence>
<evidence type="ECO:0000256" key="10">
    <source>
        <dbReference type="ARBA" id="ARBA00044991"/>
    </source>
</evidence>
<dbReference type="InterPro" id="IPR023198">
    <property type="entry name" value="PGP-like_dom2"/>
</dbReference>
<keyword evidence="7" id="KW-0119">Carbohydrate metabolism</keyword>
<evidence type="ECO:0000256" key="5">
    <source>
        <dbReference type="ARBA" id="ARBA00022842"/>
    </source>
</evidence>
<dbReference type="EMBL" id="CP026721">
    <property type="protein sequence ID" value="QAV33224.1"/>
    <property type="molecule type" value="Genomic_DNA"/>
</dbReference>
<comment type="similarity">
    <text evidence="2">Belongs to the HAD-like hydrolase superfamily. CbbY/CbbZ/Gph/YieH family.</text>
</comment>
<keyword evidence="3" id="KW-0597">Phosphoprotein</keyword>
<keyword evidence="6" id="KW-0413">Isomerase</keyword>
<evidence type="ECO:0000256" key="2">
    <source>
        <dbReference type="ARBA" id="ARBA00006171"/>
    </source>
</evidence>
<dbReference type="InterPro" id="IPR006439">
    <property type="entry name" value="HAD-SF_hydro_IA"/>
</dbReference>
<reference evidence="11 12" key="1">
    <citation type="submission" date="2018-01" db="EMBL/GenBank/DDBJ databases">
        <title>The whole genome sequencing and assembly of Fervidobacterium changbaicum CBS-1 strain.</title>
        <authorList>
            <person name="Kim J.-Y."/>
            <person name="Park M.-K."/>
            <person name="Yi H."/>
            <person name="Bahn Y.-S."/>
            <person name="Kim J.F."/>
            <person name="Lee D.-W."/>
        </authorList>
    </citation>
    <scope>NUCLEOTIDE SEQUENCE [LARGE SCALE GENOMIC DNA]</scope>
    <source>
        <strain evidence="11 12">CBS-1</strain>
    </source>
</reference>
<evidence type="ECO:0000256" key="1">
    <source>
        <dbReference type="ARBA" id="ARBA00001946"/>
    </source>
</evidence>
<dbReference type="CDD" id="cd02598">
    <property type="entry name" value="HAD_BPGM"/>
    <property type="match status" value="1"/>
</dbReference>
<proteinExistence type="inferred from homology"/>
<dbReference type="Gene3D" id="3.40.50.1000">
    <property type="entry name" value="HAD superfamily/HAD-like"/>
    <property type="match status" value="1"/>
</dbReference>
<dbReference type="Gene3D" id="1.10.150.240">
    <property type="entry name" value="Putative phosphatase, domain 2"/>
    <property type="match status" value="1"/>
</dbReference>
<evidence type="ECO:0000256" key="9">
    <source>
        <dbReference type="ARBA" id="ARBA00044968"/>
    </source>
</evidence>
<comment type="cofactor">
    <cofactor evidence="1">
        <name>Mg(2+)</name>
        <dbReference type="ChEBI" id="CHEBI:18420"/>
    </cofactor>
</comment>
<name>A0ABX5QRX7_9BACT</name>
<dbReference type="EC" id="5.4.2.6" evidence="9"/>
<dbReference type="InterPro" id="IPR010972">
    <property type="entry name" value="Beta-PGM"/>
</dbReference>
<evidence type="ECO:0000256" key="3">
    <source>
        <dbReference type="ARBA" id="ARBA00022553"/>
    </source>
</evidence>
<comment type="catalytic activity">
    <reaction evidence="8">
        <text>beta-D-glucose 1-phosphate = beta-D-glucose 6-phosphate</text>
        <dbReference type="Rhea" id="RHEA:20113"/>
        <dbReference type="ChEBI" id="CHEBI:57684"/>
        <dbReference type="ChEBI" id="CHEBI:58247"/>
        <dbReference type="EC" id="5.4.2.6"/>
    </reaction>
</comment>
<dbReference type="RefSeq" id="WP_090223183.1">
    <property type="nucleotide sequence ID" value="NZ_CP026721.1"/>
</dbReference>
<protein>
    <recommendedName>
        <fullName evidence="10">Beta-phosphoglucomutase</fullName>
        <ecNumber evidence="9">5.4.2.6</ecNumber>
    </recommendedName>
</protein>
<dbReference type="SFLD" id="SFLDG01135">
    <property type="entry name" value="C1.5.6:_HAD__Beta-PGM__Phospha"/>
    <property type="match status" value="1"/>
</dbReference>
<evidence type="ECO:0000256" key="8">
    <source>
        <dbReference type="ARBA" id="ARBA00044926"/>
    </source>
</evidence>
<dbReference type="NCBIfam" id="TIGR01990">
    <property type="entry name" value="bPGM"/>
    <property type="match status" value="1"/>
</dbReference>
<dbReference type="InterPro" id="IPR010976">
    <property type="entry name" value="B-phosphoglucomutase_hydrolase"/>
</dbReference>
<dbReference type="PANTHER" id="PTHR46193:SF18">
    <property type="entry name" value="HEXITOL PHOSPHATASE B"/>
    <property type="match status" value="1"/>
</dbReference>
<keyword evidence="4" id="KW-0479">Metal-binding</keyword>
<dbReference type="InterPro" id="IPR036412">
    <property type="entry name" value="HAD-like_sf"/>
</dbReference>
<dbReference type="Proteomes" id="UP000288947">
    <property type="component" value="Chromosome"/>
</dbReference>
<dbReference type="InterPro" id="IPR051600">
    <property type="entry name" value="Beta-PGM-like"/>
</dbReference>
<dbReference type="PANTHER" id="PTHR46193">
    <property type="entry name" value="6-PHOSPHOGLUCONATE PHOSPHATASE"/>
    <property type="match status" value="1"/>
</dbReference>
<dbReference type="SFLD" id="SFLDG01129">
    <property type="entry name" value="C1.5:_HAD__Beta-PGM__Phosphata"/>
    <property type="match status" value="1"/>
</dbReference>
<evidence type="ECO:0000256" key="6">
    <source>
        <dbReference type="ARBA" id="ARBA00023235"/>
    </source>
</evidence>
<dbReference type="NCBIfam" id="TIGR01509">
    <property type="entry name" value="HAD-SF-IA-v3"/>
    <property type="match status" value="1"/>
</dbReference>
<evidence type="ECO:0000313" key="12">
    <source>
        <dbReference type="Proteomes" id="UP000288947"/>
    </source>
</evidence>
<keyword evidence="12" id="KW-1185">Reference proteome</keyword>